<name>E9S991_RUMAL</name>
<dbReference type="eggNOG" id="ENOG50324AC">
    <property type="taxonomic scope" value="Bacteria"/>
</dbReference>
<protein>
    <submittedName>
        <fullName evidence="1">Uncharacterized protein</fullName>
    </submittedName>
</protein>
<dbReference type="OrthoDB" id="2065126at2"/>
<dbReference type="EMBL" id="ADKM02000038">
    <property type="protein sequence ID" value="EGC04160.1"/>
    <property type="molecule type" value="Genomic_DNA"/>
</dbReference>
<sequence>MQYGKSKCYIREELKTRGVRHWELAHELDISKQTLVRWLRFELSEDKQLDMLEKTEEIINRKETIIDDQTKERNYCGGVRIVGEDDTH</sequence>
<organism evidence="1 2">
    <name type="scientific">Ruminococcus albus 8</name>
    <dbReference type="NCBI Taxonomy" id="246199"/>
    <lineage>
        <taxon>Bacteria</taxon>
        <taxon>Bacillati</taxon>
        <taxon>Bacillota</taxon>
        <taxon>Clostridia</taxon>
        <taxon>Eubacteriales</taxon>
        <taxon>Oscillospiraceae</taxon>
        <taxon>Ruminococcus</taxon>
    </lineage>
</organism>
<keyword evidence="2" id="KW-1185">Reference proteome</keyword>
<proteinExistence type="predicted"/>
<evidence type="ECO:0000313" key="1">
    <source>
        <dbReference type="EMBL" id="EGC04160.1"/>
    </source>
</evidence>
<accession>E9S991</accession>
<dbReference type="AlphaFoldDB" id="E9S991"/>
<dbReference type="Proteomes" id="UP000004259">
    <property type="component" value="Unassembled WGS sequence"/>
</dbReference>
<comment type="caution">
    <text evidence="1">The sequence shown here is derived from an EMBL/GenBank/DDBJ whole genome shotgun (WGS) entry which is preliminary data.</text>
</comment>
<dbReference type="STRING" id="246199.CUS_4564"/>
<evidence type="ECO:0000313" key="2">
    <source>
        <dbReference type="Proteomes" id="UP000004259"/>
    </source>
</evidence>
<gene>
    <name evidence="1" type="ORF">CUS_4564</name>
</gene>
<reference evidence="1 2" key="1">
    <citation type="submission" date="2011-02" db="EMBL/GenBank/DDBJ databases">
        <authorList>
            <person name="Nelson K.E."/>
            <person name="Sutton G."/>
            <person name="Torralba M."/>
            <person name="Durkin S."/>
            <person name="Harkins D."/>
            <person name="Montgomery R."/>
            <person name="Ziemer C."/>
            <person name="Klaassens E."/>
            <person name="Ocuiv P."/>
            <person name="Morrison M."/>
        </authorList>
    </citation>
    <scope>NUCLEOTIDE SEQUENCE [LARGE SCALE GENOMIC DNA]</scope>
    <source>
        <strain evidence="1 2">8</strain>
    </source>
</reference>